<dbReference type="EMBL" id="ADLW01000019">
    <property type="protein sequence ID" value="EGK05030.1"/>
    <property type="molecule type" value="Genomic_DNA"/>
</dbReference>
<comment type="caution">
    <text evidence="1">The sequence shown here is derived from an EMBL/GenBank/DDBJ whole genome shotgun (WGS) entry which is preliminary data.</text>
</comment>
<dbReference type="HOGENOM" id="CLU_3396245_0_0_10"/>
<reference evidence="1 2" key="1">
    <citation type="submission" date="2011-04" db="EMBL/GenBank/DDBJ databases">
        <title>The Genome Sequence of Dysgonomonas mossii DSM 22836.</title>
        <authorList>
            <consortium name="The Broad Institute Genome Sequencing Platform"/>
            <person name="Earl A."/>
            <person name="Ward D."/>
            <person name="Feldgarden M."/>
            <person name="Gevers D."/>
            <person name="Pudlo N."/>
            <person name="Martens E."/>
            <person name="Allen-Vercoe E."/>
            <person name="Young S.K."/>
            <person name="Zeng Q."/>
            <person name="Gargeya S."/>
            <person name="Fitzgerald M."/>
            <person name="Haas B."/>
            <person name="Abouelleil A."/>
            <person name="Alvarado L."/>
            <person name="Arachchi H.M."/>
            <person name="Berlin A."/>
            <person name="Brown A."/>
            <person name="Chapman S.B."/>
            <person name="Chen Z."/>
            <person name="Dunbar C."/>
            <person name="Freedman E."/>
            <person name="Gearin G."/>
            <person name="Gellesch M."/>
            <person name="Goldberg J."/>
            <person name="Griggs A."/>
            <person name="Gujja S."/>
            <person name="Heiman D."/>
            <person name="Howarth C."/>
            <person name="Larson L."/>
            <person name="Lui A."/>
            <person name="MacDonald P.J.P."/>
            <person name="Mehta T."/>
            <person name="Montmayeur A."/>
            <person name="Murphy C."/>
            <person name="Neiman D."/>
            <person name="Pearson M."/>
            <person name="Priest M."/>
            <person name="Roberts A."/>
            <person name="Saif S."/>
            <person name="Shea T."/>
            <person name="Shenoy N."/>
            <person name="Sisk P."/>
            <person name="Stolte C."/>
            <person name="Sykes S."/>
            <person name="Yandava C."/>
            <person name="Wortman J."/>
            <person name="Nusbaum C."/>
            <person name="Birren B."/>
        </authorList>
    </citation>
    <scope>NUCLEOTIDE SEQUENCE [LARGE SCALE GENOMIC DNA]</scope>
    <source>
        <strain evidence="1 2">DSM 22836</strain>
    </source>
</reference>
<protein>
    <submittedName>
        <fullName evidence="1">Uncharacterized protein</fullName>
    </submittedName>
</protein>
<dbReference type="STRING" id="742767.HMPREF9456_03183"/>
<proteinExistence type="predicted"/>
<name>F8X4M4_9BACT</name>
<keyword evidence="2" id="KW-1185">Reference proteome</keyword>
<evidence type="ECO:0000313" key="1">
    <source>
        <dbReference type="EMBL" id="EGK05030.1"/>
    </source>
</evidence>
<evidence type="ECO:0000313" key="2">
    <source>
        <dbReference type="Proteomes" id="UP000006420"/>
    </source>
</evidence>
<sequence>MLNLKSDNSELKKIKQNEVFKGLEINIKKQI</sequence>
<dbReference type="Proteomes" id="UP000006420">
    <property type="component" value="Unassembled WGS sequence"/>
</dbReference>
<organism evidence="1 2">
    <name type="scientific">Dysgonomonas mossii DSM 22836</name>
    <dbReference type="NCBI Taxonomy" id="742767"/>
    <lineage>
        <taxon>Bacteria</taxon>
        <taxon>Pseudomonadati</taxon>
        <taxon>Bacteroidota</taxon>
        <taxon>Bacteroidia</taxon>
        <taxon>Bacteroidales</taxon>
        <taxon>Dysgonomonadaceae</taxon>
        <taxon>Dysgonomonas</taxon>
    </lineage>
</organism>
<dbReference type="AlphaFoldDB" id="F8X4M4"/>
<gene>
    <name evidence="1" type="ORF">HMPREF9456_03183</name>
</gene>
<accession>F8X4M4</accession>